<reference evidence="5 6" key="1">
    <citation type="submission" date="2015-09" db="EMBL/GenBank/DDBJ databases">
        <title>Host preference determinants of Valsa canker pathogens revealed by comparative genomics.</title>
        <authorList>
            <person name="Yin Z."/>
            <person name="Huang L."/>
        </authorList>
    </citation>
    <scope>NUCLEOTIDE SEQUENCE [LARGE SCALE GENOMIC DNA]</scope>
    <source>
        <strain evidence="5 6">SXYLt</strain>
    </source>
</reference>
<dbReference type="STRING" id="1230097.A0A423XJN1"/>
<dbReference type="Gene3D" id="3.40.50.10810">
    <property type="entry name" value="Tandem AAA-ATPase domain"/>
    <property type="match status" value="1"/>
</dbReference>
<dbReference type="InterPro" id="IPR027417">
    <property type="entry name" value="P-loop_NTPase"/>
</dbReference>
<evidence type="ECO:0000313" key="6">
    <source>
        <dbReference type="Proteomes" id="UP000285146"/>
    </source>
</evidence>
<dbReference type="GO" id="GO:0016787">
    <property type="term" value="F:hydrolase activity"/>
    <property type="evidence" value="ECO:0007669"/>
    <property type="project" value="UniProtKB-KW"/>
</dbReference>
<evidence type="ECO:0000256" key="3">
    <source>
        <dbReference type="ARBA" id="ARBA00022840"/>
    </source>
</evidence>
<keyword evidence="3" id="KW-0067">ATP-binding</keyword>
<dbReference type="AlphaFoldDB" id="A0A423XJN1"/>
<evidence type="ECO:0000313" key="5">
    <source>
        <dbReference type="EMBL" id="ROW16619.1"/>
    </source>
</evidence>
<dbReference type="InterPro" id="IPR038718">
    <property type="entry name" value="SNF2-like_sf"/>
</dbReference>
<dbReference type="InterPro" id="IPR050628">
    <property type="entry name" value="SNF2_RAD54_helicase_TF"/>
</dbReference>
<dbReference type="PANTHER" id="PTHR45626">
    <property type="entry name" value="TRANSCRIPTION TERMINATION FACTOR 2-RELATED"/>
    <property type="match status" value="1"/>
</dbReference>
<dbReference type="OrthoDB" id="5240251at2759"/>
<dbReference type="SUPFAM" id="SSF52540">
    <property type="entry name" value="P-loop containing nucleoside triphosphate hydrolases"/>
    <property type="match status" value="1"/>
</dbReference>
<dbReference type="InParanoid" id="A0A423XJN1"/>
<keyword evidence="2" id="KW-0378">Hydrolase</keyword>
<organism evidence="5 6">
    <name type="scientific">Cytospora leucostoma</name>
    <dbReference type="NCBI Taxonomy" id="1230097"/>
    <lineage>
        <taxon>Eukaryota</taxon>
        <taxon>Fungi</taxon>
        <taxon>Dikarya</taxon>
        <taxon>Ascomycota</taxon>
        <taxon>Pezizomycotina</taxon>
        <taxon>Sordariomycetes</taxon>
        <taxon>Sordariomycetidae</taxon>
        <taxon>Diaporthales</taxon>
        <taxon>Cytosporaceae</taxon>
        <taxon>Cytospora</taxon>
    </lineage>
</organism>
<name>A0A423XJN1_9PEZI</name>
<evidence type="ECO:0000259" key="4">
    <source>
        <dbReference type="Pfam" id="PF00176"/>
    </source>
</evidence>
<keyword evidence="1" id="KW-0547">Nucleotide-binding</keyword>
<dbReference type="GO" id="GO:0008094">
    <property type="term" value="F:ATP-dependent activity, acting on DNA"/>
    <property type="evidence" value="ECO:0007669"/>
    <property type="project" value="TreeGrafter"/>
</dbReference>
<dbReference type="Pfam" id="PF00176">
    <property type="entry name" value="SNF2-rel_dom"/>
    <property type="match status" value="1"/>
</dbReference>
<feature type="domain" description="SNF2 N-terminal" evidence="4">
    <location>
        <begin position="249"/>
        <end position="365"/>
    </location>
</feature>
<accession>A0A423XJN1</accession>
<dbReference type="GO" id="GO:0005634">
    <property type="term" value="C:nucleus"/>
    <property type="evidence" value="ECO:0007669"/>
    <property type="project" value="TreeGrafter"/>
</dbReference>
<dbReference type="GO" id="GO:0006281">
    <property type="term" value="P:DNA repair"/>
    <property type="evidence" value="ECO:0007669"/>
    <property type="project" value="TreeGrafter"/>
</dbReference>
<dbReference type="PANTHER" id="PTHR45626:SF22">
    <property type="entry name" value="DNA REPAIR PROTEIN RAD5"/>
    <property type="match status" value="1"/>
</dbReference>
<dbReference type="InterPro" id="IPR000330">
    <property type="entry name" value="SNF2_N"/>
</dbReference>
<gene>
    <name evidence="5" type="ORF">VPNG_01634</name>
</gene>
<dbReference type="Proteomes" id="UP000285146">
    <property type="component" value="Unassembled WGS sequence"/>
</dbReference>
<keyword evidence="6" id="KW-1185">Reference proteome</keyword>
<evidence type="ECO:0000256" key="2">
    <source>
        <dbReference type="ARBA" id="ARBA00022801"/>
    </source>
</evidence>
<dbReference type="GO" id="GO:0005524">
    <property type="term" value="F:ATP binding"/>
    <property type="evidence" value="ECO:0007669"/>
    <property type="project" value="UniProtKB-KW"/>
</dbReference>
<comment type="caution">
    <text evidence="5">The sequence shown here is derived from an EMBL/GenBank/DDBJ whole genome shotgun (WGS) entry which is preliminary data.</text>
</comment>
<sequence length="367" mass="40932">MPTYGAGSGPKQRSGKVMANAEAAETGGYITNAPLVEERNHKNVARETVCFGRVTDISATCGRLKALRRSDLPRCFQAKFDSSDRFTSKDIELEIKGHIVSDHGQMIQGLLDEPSLQLHVEAFSSGDSETNPKNSGRVYIQHPCTLNITVYGPLNLFDEIGSWFQEYEIYLQDPIQVGELDVRYCNPHRLSFEGLESCPLLSEFINHNSKPFELPEILSQPDLLETLSCQADLEEAPQPTAISASLKRHQRQALTFMIRREQGWAFDEKDADIWEAKDTNRGLWFLNKVNGAYEREEPPALRGGIVADPMGLGKTLTMIALAASDVDMAKSQGDDFYDHEVGKNYVNATLIIVPPPLLGTWEEQLSE</sequence>
<dbReference type="EMBL" id="LKEB01000004">
    <property type="protein sequence ID" value="ROW16619.1"/>
    <property type="molecule type" value="Genomic_DNA"/>
</dbReference>
<protein>
    <recommendedName>
        <fullName evidence="4">SNF2 N-terminal domain-containing protein</fullName>
    </recommendedName>
</protein>
<evidence type="ECO:0000256" key="1">
    <source>
        <dbReference type="ARBA" id="ARBA00022741"/>
    </source>
</evidence>
<proteinExistence type="predicted"/>